<gene>
    <name evidence="1" type="ORF">KC622_00370</name>
</gene>
<proteinExistence type="predicted"/>
<dbReference type="EMBL" id="JAGQLM010000016">
    <property type="protein sequence ID" value="MCA9374765.1"/>
    <property type="molecule type" value="Genomic_DNA"/>
</dbReference>
<dbReference type="Proteomes" id="UP000748332">
    <property type="component" value="Unassembled WGS sequence"/>
</dbReference>
<reference evidence="1" key="2">
    <citation type="journal article" date="2021" name="Microbiome">
        <title>Successional dynamics and alternative stable states in a saline activated sludge microbial community over 9 years.</title>
        <authorList>
            <person name="Wang Y."/>
            <person name="Ye J."/>
            <person name="Ju F."/>
            <person name="Liu L."/>
            <person name="Boyd J.A."/>
            <person name="Deng Y."/>
            <person name="Parks D.H."/>
            <person name="Jiang X."/>
            <person name="Yin X."/>
            <person name="Woodcroft B.J."/>
            <person name="Tyson G.W."/>
            <person name="Hugenholtz P."/>
            <person name="Polz M.F."/>
            <person name="Zhang T."/>
        </authorList>
    </citation>
    <scope>NUCLEOTIDE SEQUENCE</scope>
    <source>
        <strain evidence="1">HKST-UBA16</strain>
    </source>
</reference>
<dbReference type="InterPro" id="IPR029058">
    <property type="entry name" value="AB_hydrolase_fold"/>
</dbReference>
<comment type="caution">
    <text evidence="1">The sequence shown here is derived from an EMBL/GenBank/DDBJ whole genome shotgun (WGS) entry which is preliminary data.</text>
</comment>
<name>A0A955KW54_9BACT</name>
<organism evidence="1 2">
    <name type="scientific">Candidatus Dojkabacteria bacterium</name>
    <dbReference type="NCBI Taxonomy" id="2099670"/>
    <lineage>
        <taxon>Bacteria</taxon>
        <taxon>Candidatus Dojkabacteria</taxon>
    </lineage>
</organism>
<dbReference type="AlphaFoldDB" id="A0A955KW54"/>
<protein>
    <recommendedName>
        <fullName evidence="3">Alpha/beta hydrolase</fullName>
    </recommendedName>
</protein>
<accession>A0A955KW54</accession>
<evidence type="ECO:0008006" key="3">
    <source>
        <dbReference type="Google" id="ProtNLM"/>
    </source>
</evidence>
<dbReference type="Gene3D" id="3.40.50.1820">
    <property type="entry name" value="alpha/beta hydrolase"/>
    <property type="match status" value="1"/>
</dbReference>
<dbReference type="SUPFAM" id="SSF53474">
    <property type="entry name" value="alpha/beta-Hydrolases"/>
    <property type="match status" value="1"/>
</dbReference>
<evidence type="ECO:0000313" key="2">
    <source>
        <dbReference type="Proteomes" id="UP000748332"/>
    </source>
</evidence>
<evidence type="ECO:0000313" key="1">
    <source>
        <dbReference type="EMBL" id="MCA9374765.1"/>
    </source>
</evidence>
<reference evidence="1" key="1">
    <citation type="submission" date="2020-04" db="EMBL/GenBank/DDBJ databases">
        <authorList>
            <person name="Zhang T."/>
        </authorList>
    </citation>
    <scope>NUCLEOTIDE SEQUENCE</scope>
    <source>
        <strain evidence="1">HKST-UBA16</strain>
    </source>
</reference>
<sequence length="199" mass="22292">MSKVHHVIIIPGLGDEIGKITWATNFWSRFGLNPTVHSVGWHTREKEFRPKLQILIDIVDTFADKGDRVSLVGCSAGGSAALNTFFERRETVHRVINICGRLRTGTQNGFRSFNVRTATSPTFSESVKLFESNENLLTSQDKQKIMTVRPLFGDELVPADTIILRDAYNITIPTPEHVFSIAMALTAFSKPLITFLTKE</sequence>